<dbReference type="GO" id="GO:0007059">
    <property type="term" value="P:chromosome segregation"/>
    <property type="evidence" value="ECO:0007669"/>
    <property type="project" value="UniProtKB-KW"/>
</dbReference>
<feature type="region of interest" description="Disordered" evidence="8">
    <location>
        <begin position="119"/>
        <end position="142"/>
    </location>
</feature>
<gene>
    <name evidence="10" type="ORF">NDN08_004826</name>
</gene>
<evidence type="ECO:0000256" key="4">
    <source>
        <dbReference type="ARBA" id="ARBA00022490"/>
    </source>
</evidence>
<evidence type="ECO:0000313" key="10">
    <source>
        <dbReference type="EMBL" id="KAJ8903726.1"/>
    </source>
</evidence>
<keyword evidence="11" id="KW-1185">Reference proteome</keyword>
<sequence>MTSSQVEVILSSLRDMCQSRLEELDSEFQHNLAWLAKTTERTRKALAVNPLNIGLVSAGPTRARKVISKTGQNTSSQDKRRQLNRRRRSSPRTRKAQDENKENSVLVNVTNNPERLLRRNRSRALRPDKSRTTPTMVGPQSFEKGQDSVMIVDEALGCRETRSPSTAKSPCTTEYKEDTPIEAVPEEVVDHSEQANGKRDHQMEWTGSCQANQVLSPELETRVSRTSEDLAETQEIPKSSIRESPKSPMLSETGGRKPVPRKSRSLRSNSAGREEVVPKKLLPENRKESEISEPKKGSTSSNPPKRGSSRGRKRSSSAMEAGQREPGKMSLQKSSVAFDVDENGGISVAGLGALAGLDLKNSEGKSIKPIEGPAKKIRLAKVASNIYVNRLGAEKLVEQKAEYATEEKQTDAQDSHPVEISKEKNRWSEAKMQDEGTTSGERKGEQTHRETPVVAEDEVQSPHLETSQDNRQTVSEVVAERSGERDEDENFDGSISRAAPSTLESGTAHNNTDSGQGTGGVNDCSRTLGEVSERKSCDVTETQRSNEERGESTPTRVLDFEAEADDHEGHEGSPSVKTPSRLANLVTTMTSFLPVLGGSNNPQDGATSSETEKLEMATTKRKELEKREEELAEKRKAAAAAKMREHEERQKRAEMKRRKLAELVKQKELERRKKEEERHKRLKEQELAKKKQREDEEVRREERRKRIEEHKRKLAEQEEARRRELELRLASSKYEASMAQARDAALMPPPKSIPSKHTPQAKNKATEEELSSYQMTTEKNDNDEDSTDEESSTRNNKKIPVWARQPHLNRALEDQDKALRDPDTIFPRTSATCDLEEVFAEEKKKKKRYRTRGSSSNWVRDRLTWKEEMDYKKAVGLM</sequence>
<dbReference type="AlphaFoldDB" id="A0AAV8UMG2"/>
<feature type="compositionally biased region" description="Acidic residues" evidence="8">
    <location>
        <begin position="781"/>
        <end position="790"/>
    </location>
</feature>
<feature type="region of interest" description="Disordered" evidence="8">
    <location>
        <begin position="735"/>
        <end position="827"/>
    </location>
</feature>
<keyword evidence="5" id="KW-0159">Chromosome partition</keyword>
<keyword evidence="4" id="KW-0963">Cytoplasm</keyword>
<evidence type="ECO:0000256" key="5">
    <source>
        <dbReference type="ARBA" id="ARBA00022829"/>
    </source>
</evidence>
<evidence type="ECO:0000256" key="2">
    <source>
        <dbReference type="ARBA" id="ARBA00004186"/>
    </source>
</evidence>
<feature type="compositionally biased region" description="Basic and acidic residues" evidence="8">
    <location>
        <begin position="660"/>
        <end position="723"/>
    </location>
</feature>
<comment type="similarity">
    <text evidence="3">Belongs to the INCENP family.</text>
</comment>
<keyword evidence="6" id="KW-0206">Cytoskeleton</keyword>
<dbReference type="PANTHER" id="PTHR13142:SF1">
    <property type="entry name" value="INNER CENTROMERE PROTEIN"/>
    <property type="match status" value="1"/>
</dbReference>
<feature type="compositionally biased region" description="Polar residues" evidence="8">
    <location>
        <begin position="598"/>
        <end position="609"/>
    </location>
</feature>
<feature type="region of interest" description="Disordered" evidence="8">
    <location>
        <begin position="211"/>
        <end position="332"/>
    </location>
</feature>
<dbReference type="GO" id="GO:0005819">
    <property type="term" value="C:spindle"/>
    <property type="evidence" value="ECO:0007669"/>
    <property type="project" value="UniProtKB-SubCell"/>
</dbReference>
<feature type="compositionally biased region" description="Basic and acidic residues" evidence="8">
    <location>
        <begin position="401"/>
        <end position="451"/>
    </location>
</feature>
<dbReference type="Proteomes" id="UP001157974">
    <property type="component" value="Unassembled WGS sequence"/>
</dbReference>
<feature type="compositionally biased region" description="Basic and acidic residues" evidence="8">
    <location>
        <begin position="610"/>
        <end position="653"/>
    </location>
</feature>
<feature type="region of interest" description="Disordered" evidence="8">
    <location>
        <begin position="593"/>
        <end position="723"/>
    </location>
</feature>
<evidence type="ECO:0000259" key="9">
    <source>
        <dbReference type="Pfam" id="PF03941"/>
    </source>
</evidence>
<proteinExistence type="inferred from homology"/>
<feature type="compositionally biased region" description="Polar residues" evidence="8">
    <location>
        <begin position="463"/>
        <end position="475"/>
    </location>
</feature>
<reference evidence="10 11" key="1">
    <citation type="journal article" date="2023" name="Nat. Commun.">
        <title>Origin of minicircular mitochondrial genomes in red algae.</title>
        <authorList>
            <person name="Lee Y."/>
            <person name="Cho C.H."/>
            <person name="Lee Y.M."/>
            <person name="Park S.I."/>
            <person name="Yang J.H."/>
            <person name="West J.A."/>
            <person name="Bhattacharya D."/>
            <person name="Yoon H.S."/>
        </authorList>
    </citation>
    <scope>NUCLEOTIDE SEQUENCE [LARGE SCALE GENOMIC DNA]</scope>
    <source>
        <strain evidence="10 11">CCMP1338</strain>
        <tissue evidence="10">Whole cell</tissue>
    </source>
</reference>
<accession>A0AAV8UMG2</accession>
<comment type="caution">
    <text evidence="10">The sequence shown here is derived from an EMBL/GenBank/DDBJ whole genome shotgun (WGS) entry which is preliminary data.</text>
</comment>
<evidence type="ECO:0000256" key="7">
    <source>
        <dbReference type="ARBA" id="ARBA00023242"/>
    </source>
</evidence>
<dbReference type="InterPro" id="IPR005635">
    <property type="entry name" value="Inner_centromere_prot_ARK-bd"/>
</dbReference>
<feature type="compositionally biased region" description="Basic and acidic residues" evidence="8">
    <location>
        <begin position="272"/>
        <end position="296"/>
    </location>
</feature>
<comment type="subcellular location">
    <subcellularLocation>
        <location evidence="2">Cytoplasm</location>
        <location evidence="2">Cytoskeleton</location>
        <location evidence="2">Spindle</location>
    </subcellularLocation>
    <subcellularLocation>
        <location evidence="1">Nucleus</location>
    </subcellularLocation>
</comment>
<feature type="region of interest" description="Disordered" evidence="8">
    <location>
        <begin position="401"/>
        <end position="580"/>
    </location>
</feature>
<feature type="compositionally biased region" description="Basic and acidic residues" evidence="8">
    <location>
        <begin position="219"/>
        <end position="228"/>
    </location>
</feature>
<evidence type="ECO:0000256" key="6">
    <source>
        <dbReference type="ARBA" id="ARBA00023212"/>
    </source>
</evidence>
<protein>
    <recommendedName>
        <fullName evidence="9">Inner centromere protein ARK-binding domain-containing protein</fullName>
    </recommendedName>
</protein>
<keyword evidence="7" id="KW-0539">Nucleus</keyword>
<feature type="domain" description="Inner centromere protein ARK-binding" evidence="9">
    <location>
        <begin position="783"/>
        <end position="839"/>
    </location>
</feature>
<feature type="region of interest" description="Disordered" evidence="8">
    <location>
        <begin position="67"/>
        <end position="105"/>
    </location>
</feature>
<dbReference type="PANTHER" id="PTHR13142">
    <property type="entry name" value="INNER CENTROMERE PROTEIN"/>
    <property type="match status" value="1"/>
</dbReference>
<organism evidence="10 11">
    <name type="scientific">Rhodosorus marinus</name>
    <dbReference type="NCBI Taxonomy" id="101924"/>
    <lineage>
        <taxon>Eukaryota</taxon>
        <taxon>Rhodophyta</taxon>
        <taxon>Stylonematophyceae</taxon>
        <taxon>Stylonematales</taxon>
        <taxon>Stylonemataceae</taxon>
        <taxon>Rhodosorus</taxon>
    </lineage>
</organism>
<dbReference type="GO" id="GO:0005634">
    <property type="term" value="C:nucleus"/>
    <property type="evidence" value="ECO:0007669"/>
    <property type="project" value="UniProtKB-SubCell"/>
</dbReference>
<feature type="compositionally biased region" description="Polar residues" evidence="8">
    <location>
        <begin position="502"/>
        <end position="515"/>
    </location>
</feature>
<feature type="compositionally biased region" description="Basic residues" evidence="8">
    <location>
        <begin position="82"/>
        <end position="94"/>
    </location>
</feature>
<evidence type="ECO:0000256" key="1">
    <source>
        <dbReference type="ARBA" id="ARBA00004123"/>
    </source>
</evidence>
<dbReference type="EMBL" id="JAMWBK010000007">
    <property type="protein sequence ID" value="KAJ8903726.1"/>
    <property type="molecule type" value="Genomic_DNA"/>
</dbReference>
<name>A0AAV8UMG2_9RHOD</name>
<evidence type="ECO:0000256" key="3">
    <source>
        <dbReference type="ARBA" id="ARBA00010042"/>
    </source>
</evidence>
<dbReference type="Pfam" id="PF03941">
    <property type="entry name" value="INCENP_ARK-bind"/>
    <property type="match status" value="1"/>
</dbReference>
<feature type="compositionally biased region" description="Basic and acidic residues" evidence="8">
    <location>
        <begin position="810"/>
        <end position="823"/>
    </location>
</feature>
<evidence type="ECO:0000256" key="8">
    <source>
        <dbReference type="SAM" id="MobiDB-lite"/>
    </source>
</evidence>
<evidence type="ECO:0000313" key="11">
    <source>
        <dbReference type="Proteomes" id="UP001157974"/>
    </source>
</evidence>